<dbReference type="OrthoDB" id="1431064at2"/>
<dbReference type="SUPFAM" id="SSF55729">
    <property type="entry name" value="Acyl-CoA N-acyltransferases (Nat)"/>
    <property type="match status" value="1"/>
</dbReference>
<dbReference type="InterPro" id="IPR036390">
    <property type="entry name" value="WH_DNA-bd_sf"/>
</dbReference>
<dbReference type="PANTHER" id="PTHR13947:SF37">
    <property type="entry name" value="LD18367P"/>
    <property type="match status" value="1"/>
</dbReference>
<dbReference type="GO" id="GO:0008080">
    <property type="term" value="F:N-acetyltransferase activity"/>
    <property type="evidence" value="ECO:0007669"/>
    <property type="project" value="InterPro"/>
</dbReference>
<dbReference type="InterPro" id="IPR000835">
    <property type="entry name" value="HTH_MarR-typ"/>
</dbReference>
<dbReference type="Pfam" id="PF00583">
    <property type="entry name" value="Acetyltransf_1"/>
    <property type="match status" value="1"/>
</dbReference>
<evidence type="ECO:0000259" key="2">
    <source>
        <dbReference type="PROSITE" id="PS51186"/>
    </source>
</evidence>
<dbReference type="PROSITE" id="PS51186">
    <property type="entry name" value="GNAT"/>
    <property type="match status" value="1"/>
</dbReference>
<gene>
    <name evidence="3" type="ORF">DN730_02955</name>
</gene>
<dbReference type="InterPro" id="IPR036388">
    <property type="entry name" value="WH-like_DNA-bd_sf"/>
</dbReference>
<name>A0A370UE08_9GAMM</name>
<dbReference type="Proteomes" id="UP000254326">
    <property type="component" value="Unassembled WGS sequence"/>
</dbReference>
<evidence type="ECO:0000313" key="4">
    <source>
        <dbReference type="Proteomes" id="UP000254326"/>
    </source>
</evidence>
<dbReference type="SMART" id="SM00347">
    <property type="entry name" value="HTH_MARR"/>
    <property type="match status" value="1"/>
</dbReference>
<dbReference type="PANTHER" id="PTHR13947">
    <property type="entry name" value="GNAT FAMILY N-ACETYLTRANSFERASE"/>
    <property type="match status" value="1"/>
</dbReference>
<comment type="caution">
    <text evidence="3">The sequence shown here is derived from an EMBL/GenBank/DDBJ whole genome shotgun (WGS) entry which is preliminary data.</text>
</comment>
<keyword evidence="1 3" id="KW-0808">Transferase</keyword>
<keyword evidence="4" id="KW-1185">Reference proteome</keyword>
<proteinExistence type="predicted"/>
<dbReference type="InterPro" id="IPR011991">
    <property type="entry name" value="ArsR-like_HTH"/>
</dbReference>
<organism evidence="3 4">
    <name type="scientific">Marinomonas piezotolerans</name>
    <dbReference type="NCBI Taxonomy" id="2213058"/>
    <lineage>
        <taxon>Bacteria</taxon>
        <taxon>Pseudomonadati</taxon>
        <taxon>Pseudomonadota</taxon>
        <taxon>Gammaproteobacteria</taxon>
        <taxon>Oceanospirillales</taxon>
        <taxon>Oceanospirillaceae</taxon>
        <taxon>Marinomonas</taxon>
    </lineage>
</organism>
<dbReference type="CDD" id="cd00090">
    <property type="entry name" value="HTH_ARSR"/>
    <property type="match status" value="1"/>
</dbReference>
<accession>A0A370UE08</accession>
<dbReference type="RefSeq" id="WP_115466602.1">
    <property type="nucleotide sequence ID" value="NZ_QKRA01000001.1"/>
</dbReference>
<dbReference type="Gene3D" id="3.40.630.30">
    <property type="match status" value="1"/>
</dbReference>
<dbReference type="EMBL" id="QKRA01000001">
    <property type="protein sequence ID" value="RDL46016.1"/>
    <property type="molecule type" value="Genomic_DNA"/>
</dbReference>
<dbReference type="SUPFAM" id="SSF46785">
    <property type="entry name" value="Winged helix' DNA-binding domain"/>
    <property type="match status" value="1"/>
</dbReference>
<dbReference type="InterPro" id="IPR000182">
    <property type="entry name" value="GNAT_dom"/>
</dbReference>
<dbReference type="Pfam" id="PF01047">
    <property type="entry name" value="MarR"/>
    <property type="match status" value="1"/>
</dbReference>
<sequence>MEQFGVLSLGSRLKRLSDYLYNEVQSVYLNESLAISSTYFPILRLLQYQGGLSVVEISDQLGLSHPAVSKQVTKMLKDELLIKQTDSKDQRRSVLHLSEFCINQMAQVEPVLKVIGQELEYYLDTTSGKFLEQLSQLEQSLLQAPYALRVLLRLHPHEVQVTPLDMSLLESFQSINMRWLKEYFPTDIYEQDIDVLSDPFTHVIHDGGAVYCAIFKSRCIGTYLLKPIQNNEVELCKLAVAPDFQRLRIGKKLVQHAIDQAKNMGATKITLESHTSLKAAMSLYQKFGFKPYETPPLFSVPRANIKLYLPLSDGEKIHYE</sequence>
<evidence type="ECO:0000256" key="1">
    <source>
        <dbReference type="ARBA" id="ARBA00022679"/>
    </source>
</evidence>
<protein>
    <submittedName>
        <fullName evidence="3">GNAT family N-acetyltransferase</fullName>
    </submittedName>
</protein>
<dbReference type="InterPro" id="IPR050769">
    <property type="entry name" value="NAT_camello-type"/>
</dbReference>
<feature type="domain" description="N-acetyltransferase" evidence="2">
    <location>
        <begin position="159"/>
        <end position="312"/>
    </location>
</feature>
<dbReference type="GO" id="GO:0003700">
    <property type="term" value="F:DNA-binding transcription factor activity"/>
    <property type="evidence" value="ECO:0007669"/>
    <property type="project" value="InterPro"/>
</dbReference>
<dbReference type="InterPro" id="IPR016181">
    <property type="entry name" value="Acyl_CoA_acyltransferase"/>
</dbReference>
<dbReference type="Gene3D" id="1.10.10.10">
    <property type="entry name" value="Winged helix-like DNA-binding domain superfamily/Winged helix DNA-binding domain"/>
    <property type="match status" value="1"/>
</dbReference>
<reference evidence="3 4" key="1">
    <citation type="submission" date="2018-06" db="EMBL/GenBank/DDBJ databases">
        <title>Marinomonas sp. YLB-05 draft genome sequence.</title>
        <authorList>
            <person name="Yu L."/>
            <person name="Tang X."/>
        </authorList>
    </citation>
    <scope>NUCLEOTIDE SEQUENCE [LARGE SCALE GENOMIC DNA]</scope>
    <source>
        <strain evidence="3 4">YLB-05</strain>
    </source>
</reference>
<dbReference type="CDD" id="cd04301">
    <property type="entry name" value="NAT_SF"/>
    <property type="match status" value="1"/>
</dbReference>
<dbReference type="AlphaFoldDB" id="A0A370UE08"/>
<evidence type="ECO:0000313" key="3">
    <source>
        <dbReference type="EMBL" id="RDL46016.1"/>
    </source>
</evidence>